<evidence type="ECO:0000256" key="2">
    <source>
        <dbReference type="ARBA" id="ARBA00022723"/>
    </source>
</evidence>
<keyword evidence="4" id="KW-0411">Iron-sulfur</keyword>
<reference evidence="6 7" key="1">
    <citation type="submission" date="2022-01" db="EMBL/GenBank/DDBJ databases">
        <title>Novel bile acid biosynthetic pathways are enriched in the microbiome of centenarians.</title>
        <authorList>
            <person name="Sato Y."/>
            <person name="Atarashi K."/>
            <person name="Plichta R.D."/>
            <person name="Arai Y."/>
            <person name="Sasajima S."/>
            <person name="Kearney M.S."/>
            <person name="Suda W."/>
            <person name="Takeshita K."/>
            <person name="Sasaki T."/>
            <person name="Okamoto S."/>
            <person name="Skelly N.A."/>
            <person name="Okamura Y."/>
            <person name="Vlamakis H."/>
            <person name="Li Y."/>
            <person name="Tanoue T."/>
            <person name="Takei H."/>
            <person name="Nittono H."/>
            <person name="Narushima S."/>
            <person name="Irie J."/>
            <person name="Itoh H."/>
            <person name="Moriya K."/>
            <person name="Sugiura Y."/>
            <person name="Suematsu M."/>
            <person name="Moritoki N."/>
            <person name="Shibata S."/>
            <person name="Littman R.D."/>
            <person name="Fischbach A.M."/>
            <person name="Uwamino Y."/>
            <person name="Inoue T."/>
            <person name="Honda A."/>
            <person name="Hattori M."/>
            <person name="Murai T."/>
            <person name="Xavier J.R."/>
            <person name="Hirose N."/>
            <person name="Honda K."/>
        </authorList>
    </citation>
    <scope>NUCLEOTIDE SEQUENCE [LARGE SCALE GENOMIC DNA]</scope>
    <source>
        <strain evidence="6 7">CE91-St30</strain>
    </source>
</reference>
<keyword evidence="7" id="KW-1185">Reference proteome</keyword>
<dbReference type="EMBL" id="AP025564">
    <property type="protein sequence ID" value="BDE97753.1"/>
    <property type="molecule type" value="Genomic_DNA"/>
</dbReference>
<dbReference type="CDD" id="cd10551">
    <property type="entry name" value="PsrB"/>
    <property type="match status" value="1"/>
</dbReference>
<keyword evidence="1" id="KW-0004">4Fe-4S</keyword>
<dbReference type="PANTHER" id="PTHR43177:SF3">
    <property type="entry name" value="PROTEIN NRFC HOMOLOG"/>
    <property type="match status" value="1"/>
</dbReference>
<dbReference type="PANTHER" id="PTHR43177">
    <property type="entry name" value="PROTEIN NRFC"/>
    <property type="match status" value="1"/>
</dbReference>
<dbReference type="PROSITE" id="PS00198">
    <property type="entry name" value="4FE4S_FER_1"/>
    <property type="match status" value="1"/>
</dbReference>
<sequence>MAEKQYGMLIDTTRCVGCQTCVVGCKILHECPDGTYLGYLETIGSDENYLVSGTYPNVSITFRPHMCNHCENPLCVANCPTGAMHKRDEDGIVESDSEICIGCGTCVQACPYGAPVLDENAKRAIKCDLCRPRIERGEEPLCVCSCPAEARMYGDISDSTTDIAKAIAGKNAKVLLPEEGTEPSVYYC</sequence>
<dbReference type="PROSITE" id="PS51379">
    <property type="entry name" value="4FE4S_FER_2"/>
    <property type="match status" value="3"/>
</dbReference>
<organism evidence="6 7">
    <name type="scientific">Raoultibacter timonensis</name>
    <dbReference type="NCBI Taxonomy" id="1907662"/>
    <lineage>
        <taxon>Bacteria</taxon>
        <taxon>Bacillati</taxon>
        <taxon>Actinomycetota</taxon>
        <taxon>Coriobacteriia</taxon>
        <taxon>Eggerthellales</taxon>
        <taxon>Eggerthellaceae</taxon>
        <taxon>Raoultibacter</taxon>
    </lineage>
</organism>
<evidence type="ECO:0000259" key="5">
    <source>
        <dbReference type="PROSITE" id="PS51379"/>
    </source>
</evidence>
<gene>
    <name evidence="6" type="ORF">CE91St30_30860</name>
</gene>
<dbReference type="Proteomes" id="UP001320544">
    <property type="component" value="Chromosome"/>
</dbReference>
<dbReference type="InterPro" id="IPR017900">
    <property type="entry name" value="4Fe4S_Fe_S_CS"/>
</dbReference>
<evidence type="ECO:0000256" key="4">
    <source>
        <dbReference type="ARBA" id="ARBA00023014"/>
    </source>
</evidence>
<dbReference type="Gene3D" id="3.30.70.20">
    <property type="match status" value="2"/>
</dbReference>
<dbReference type="SUPFAM" id="SSF54862">
    <property type="entry name" value="4Fe-4S ferredoxins"/>
    <property type="match status" value="1"/>
</dbReference>
<feature type="domain" description="4Fe-4S ferredoxin-type" evidence="5">
    <location>
        <begin position="6"/>
        <end position="25"/>
    </location>
</feature>
<keyword evidence="2" id="KW-0479">Metal-binding</keyword>
<evidence type="ECO:0000313" key="7">
    <source>
        <dbReference type="Proteomes" id="UP001320544"/>
    </source>
</evidence>
<name>A0ABN6MMI2_9ACTN</name>
<evidence type="ECO:0000256" key="3">
    <source>
        <dbReference type="ARBA" id="ARBA00023004"/>
    </source>
</evidence>
<evidence type="ECO:0000256" key="1">
    <source>
        <dbReference type="ARBA" id="ARBA00022485"/>
    </source>
</evidence>
<dbReference type="InterPro" id="IPR017896">
    <property type="entry name" value="4Fe4S_Fe-S-bd"/>
</dbReference>
<dbReference type="InterPro" id="IPR050954">
    <property type="entry name" value="ET_IronSulfur_Cluster-Binding"/>
</dbReference>
<dbReference type="Pfam" id="PF13247">
    <property type="entry name" value="Fer4_11"/>
    <property type="match status" value="1"/>
</dbReference>
<feature type="domain" description="4Fe-4S ferredoxin-type" evidence="5">
    <location>
        <begin position="91"/>
        <end position="120"/>
    </location>
</feature>
<protein>
    <submittedName>
        <fullName evidence="6">4Fe-4S ferredoxin</fullName>
    </submittedName>
</protein>
<keyword evidence="3" id="KW-0408">Iron</keyword>
<feature type="domain" description="4Fe-4S ferredoxin-type" evidence="5">
    <location>
        <begin position="58"/>
        <end position="89"/>
    </location>
</feature>
<evidence type="ECO:0000313" key="6">
    <source>
        <dbReference type="EMBL" id="BDE97753.1"/>
    </source>
</evidence>
<accession>A0ABN6MMI2</accession>
<dbReference type="RefSeq" id="WP_102380163.1">
    <property type="nucleotide sequence ID" value="NZ_AP025564.1"/>
</dbReference>
<proteinExistence type="predicted"/>